<reference evidence="4" key="1">
    <citation type="submission" date="2017-02" db="UniProtKB">
        <authorList>
            <consortium name="WormBaseParasite"/>
        </authorList>
    </citation>
    <scope>IDENTIFICATION</scope>
</reference>
<dbReference type="Proteomes" id="UP000046392">
    <property type="component" value="Unplaced"/>
</dbReference>
<dbReference type="GO" id="GO:0004222">
    <property type="term" value="F:metalloendopeptidase activity"/>
    <property type="evidence" value="ECO:0007669"/>
    <property type="project" value="InterPro"/>
</dbReference>
<name>A0A0N5BSE8_STREA</name>
<keyword evidence="1" id="KW-0732">Signal</keyword>
<sequence length="384" mass="44381">MKLLLLLALISALCFLQNVVESKKSSKKKTPKPYKKPPYPTKPSSIKYYTSKELGAQLIHDIDGTLKYLSNTTCLHFKKDSKKLYKIGINFYSNKKYSKVELSTSSKKPTKVYLRKGIKKNDLLFFIGLALGLVPEITRNDGSLNVEVIKSNIKKSNYEKYYKVKQYDYKIIANTSFDFHSVMLPSRKFKGVKGRLTYKFRGYLSKYNEKSVNDLKDFTYNDVKRLWYLHYDKCQKYNCFSGGYLETSCDKCVCPEPFAGEKCKKIRKNNEKKCGKTQTFEADLSKRNHTIEVDRSSCYYSIKSKEGKKVQFNILNFTSSIGSGCDLGFRLEVKYRNDKGATGLRLCENYTNIIFPAISSEVNLIFYNVGKNKLEFSYNEVQEN</sequence>
<dbReference type="WBParaSite" id="SPAL_0000879100.1">
    <property type="protein sequence ID" value="SPAL_0000879100.1"/>
    <property type="gene ID" value="SPAL_0000879100"/>
</dbReference>
<dbReference type="InterPro" id="IPR024079">
    <property type="entry name" value="MetalloPept_cat_dom_sf"/>
</dbReference>
<dbReference type="GO" id="GO:0006508">
    <property type="term" value="P:proteolysis"/>
    <property type="evidence" value="ECO:0007669"/>
    <property type="project" value="InterPro"/>
</dbReference>
<feature type="chain" id="PRO_5005894897" evidence="1">
    <location>
        <begin position="23"/>
        <end position="384"/>
    </location>
</feature>
<dbReference type="Pfam" id="PF01400">
    <property type="entry name" value="Astacin"/>
    <property type="match status" value="1"/>
</dbReference>
<dbReference type="AlphaFoldDB" id="A0A0N5BSE8"/>
<dbReference type="PROSITE" id="PS01186">
    <property type="entry name" value="EGF_2"/>
    <property type="match status" value="1"/>
</dbReference>
<protein>
    <submittedName>
        <fullName evidence="4">Astacin domain-containing protein</fullName>
    </submittedName>
</protein>
<keyword evidence="3" id="KW-1185">Reference proteome</keyword>
<accession>A0A0N5BSE8</accession>
<dbReference type="InterPro" id="IPR000742">
    <property type="entry name" value="EGF"/>
</dbReference>
<feature type="signal peptide" evidence="1">
    <location>
        <begin position="1"/>
        <end position="22"/>
    </location>
</feature>
<feature type="domain" description="EGF-like" evidence="2">
    <location>
        <begin position="252"/>
        <end position="263"/>
    </location>
</feature>
<evidence type="ECO:0000256" key="1">
    <source>
        <dbReference type="SAM" id="SignalP"/>
    </source>
</evidence>
<evidence type="ECO:0000313" key="4">
    <source>
        <dbReference type="WBParaSite" id="SPAL_0000879100.1"/>
    </source>
</evidence>
<evidence type="ECO:0000313" key="3">
    <source>
        <dbReference type="Proteomes" id="UP000046392"/>
    </source>
</evidence>
<proteinExistence type="predicted"/>
<organism evidence="3 4">
    <name type="scientific">Strongyloides papillosus</name>
    <name type="common">Intestinal threadworm</name>
    <dbReference type="NCBI Taxonomy" id="174720"/>
    <lineage>
        <taxon>Eukaryota</taxon>
        <taxon>Metazoa</taxon>
        <taxon>Ecdysozoa</taxon>
        <taxon>Nematoda</taxon>
        <taxon>Chromadorea</taxon>
        <taxon>Rhabditida</taxon>
        <taxon>Tylenchina</taxon>
        <taxon>Panagrolaimomorpha</taxon>
        <taxon>Strongyloidoidea</taxon>
        <taxon>Strongyloididae</taxon>
        <taxon>Strongyloides</taxon>
    </lineage>
</organism>
<dbReference type="Gene3D" id="3.40.390.10">
    <property type="entry name" value="Collagenase (Catalytic Domain)"/>
    <property type="match status" value="1"/>
</dbReference>
<evidence type="ECO:0000259" key="2">
    <source>
        <dbReference type="PROSITE" id="PS01186"/>
    </source>
</evidence>
<dbReference type="InterPro" id="IPR001506">
    <property type="entry name" value="Peptidase_M12A"/>
</dbReference>